<dbReference type="PANTHER" id="PTHR28112:SF1">
    <property type="entry name" value="SRP-INDEPENDENT TARGETING PROTEIN 3"/>
    <property type="match status" value="1"/>
</dbReference>
<evidence type="ECO:0000256" key="2">
    <source>
        <dbReference type="SAM" id="Phobius"/>
    </source>
</evidence>
<keyword evidence="2" id="KW-0812">Transmembrane</keyword>
<feature type="signal peptide" evidence="3">
    <location>
        <begin position="1"/>
        <end position="20"/>
    </location>
</feature>
<dbReference type="PANTHER" id="PTHR28112">
    <property type="entry name" value="SRP-INDEPENDENT TARGETING PROTEIN 3"/>
    <property type="match status" value="1"/>
</dbReference>
<evidence type="ECO:0000313" key="5">
    <source>
        <dbReference type="Proteomes" id="UP001479436"/>
    </source>
</evidence>
<dbReference type="PIRSF" id="PIRSF008756">
    <property type="entry name" value="P_tr_PHO88"/>
    <property type="match status" value="1"/>
</dbReference>
<accession>A0ABR2WSW2</accession>
<dbReference type="Pfam" id="PF10032">
    <property type="entry name" value="Pho88"/>
    <property type="match status" value="1"/>
</dbReference>
<dbReference type="EMBL" id="JASJQH010000395">
    <property type="protein sequence ID" value="KAK9764622.1"/>
    <property type="molecule type" value="Genomic_DNA"/>
</dbReference>
<keyword evidence="3" id="KW-0732">Signal</keyword>
<evidence type="ECO:0000256" key="1">
    <source>
        <dbReference type="SAM" id="MobiDB-lite"/>
    </source>
</evidence>
<dbReference type="Proteomes" id="UP001479436">
    <property type="component" value="Unassembled WGS sequence"/>
</dbReference>
<evidence type="ECO:0000256" key="3">
    <source>
        <dbReference type="SAM" id="SignalP"/>
    </source>
</evidence>
<feature type="compositionally biased region" description="Low complexity" evidence="1">
    <location>
        <begin position="163"/>
        <end position="179"/>
    </location>
</feature>
<name>A0ABR2WSW2_9FUNG</name>
<reference evidence="4 5" key="1">
    <citation type="submission" date="2023-04" db="EMBL/GenBank/DDBJ databases">
        <title>Genome of Basidiobolus ranarum AG-B5.</title>
        <authorList>
            <person name="Stajich J.E."/>
            <person name="Carter-House D."/>
            <person name="Gryganskyi A."/>
        </authorList>
    </citation>
    <scope>NUCLEOTIDE SEQUENCE [LARGE SCALE GENOMIC DNA]</scope>
    <source>
        <strain evidence="4 5">AG-B5</strain>
    </source>
</reference>
<feature type="chain" id="PRO_5045948884" evidence="3">
    <location>
        <begin position="21"/>
        <end position="187"/>
    </location>
</feature>
<evidence type="ECO:0000313" key="4">
    <source>
        <dbReference type="EMBL" id="KAK9764622.1"/>
    </source>
</evidence>
<organism evidence="4 5">
    <name type="scientific">Basidiobolus ranarum</name>
    <dbReference type="NCBI Taxonomy" id="34480"/>
    <lineage>
        <taxon>Eukaryota</taxon>
        <taxon>Fungi</taxon>
        <taxon>Fungi incertae sedis</taxon>
        <taxon>Zoopagomycota</taxon>
        <taxon>Entomophthoromycotina</taxon>
        <taxon>Basidiobolomycetes</taxon>
        <taxon>Basidiobolales</taxon>
        <taxon>Basidiobolaceae</taxon>
        <taxon>Basidiobolus</taxon>
    </lineage>
</organism>
<keyword evidence="5" id="KW-1185">Reference proteome</keyword>
<dbReference type="InterPro" id="IPR012098">
    <property type="entry name" value="SND3_fun"/>
</dbReference>
<gene>
    <name evidence="4" type="primary">PHO88_2</name>
    <name evidence="4" type="ORF">K7432_007724</name>
</gene>
<comment type="caution">
    <text evidence="4">The sequence shown here is derived from an EMBL/GenBank/DDBJ whole genome shotgun (WGS) entry which is preliminary data.</text>
</comment>
<feature type="transmembrane region" description="Helical" evidence="2">
    <location>
        <begin position="29"/>
        <end position="50"/>
    </location>
</feature>
<keyword evidence="2" id="KW-1133">Transmembrane helix</keyword>
<protein>
    <submittedName>
        <fullName evidence="4">Phosphate transporter (Pho88)</fullName>
    </submittedName>
</protein>
<keyword evidence="2" id="KW-0472">Membrane</keyword>
<sequence length="187" mass="20929">MNSQISGMVLVLALVQVSRKLNLEEPENITYVRMAYATSNAIILALSFYVMTRIQAKNDTTPLTYTEPKPMTQETTEVTTTVCDYDLSELKKQVKQTLISVGILCFIHYKWEYVQPLFLQSILPLKSFFESKLFKVHILNKPAEGDLKRPWKAESPFGNLAAAAAEPAVEAENETPAVTSGPAKKEN</sequence>
<feature type="region of interest" description="Disordered" evidence="1">
    <location>
        <begin position="163"/>
        <end position="187"/>
    </location>
</feature>
<proteinExistence type="predicted"/>